<dbReference type="GO" id="GO:0003723">
    <property type="term" value="F:RNA binding"/>
    <property type="evidence" value="ECO:0007669"/>
    <property type="project" value="UniProtKB-KW"/>
</dbReference>
<evidence type="ECO:0000256" key="3">
    <source>
        <dbReference type="ARBA" id="ARBA00021330"/>
    </source>
</evidence>
<dbReference type="EC" id="2.1.1.386" evidence="11"/>
<evidence type="ECO:0000256" key="11">
    <source>
        <dbReference type="ARBA" id="ARBA00035025"/>
    </source>
</evidence>
<keyword evidence="9" id="KW-0694">RNA-binding</keyword>
<keyword evidence="4 14" id="KW-0489">Methyltransferase</keyword>
<dbReference type="InterPro" id="IPR024740">
    <property type="entry name" value="Hen1_N"/>
</dbReference>
<evidence type="ECO:0000256" key="8">
    <source>
        <dbReference type="ARBA" id="ARBA00022842"/>
    </source>
</evidence>
<comment type="catalytic activity">
    <reaction evidence="12">
        <text>small RNA 3'-end nucleotide + S-adenosyl-L-methionine = small RNA 3'-end 2'-O-methylnucleotide + S-adenosyl-L-homocysteine + H(+)</text>
        <dbReference type="Rhea" id="RHEA:37887"/>
        <dbReference type="Rhea" id="RHEA-COMP:10415"/>
        <dbReference type="Rhea" id="RHEA-COMP:10416"/>
        <dbReference type="ChEBI" id="CHEBI:15378"/>
        <dbReference type="ChEBI" id="CHEBI:57856"/>
        <dbReference type="ChEBI" id="CHEBI:59789"/>
        <dbReference type="ChEBI" id="CHEBI:74896"/>
        <dbReference type="ChEBI" id="CHEBI:74898"/>
        <dbReference type="EC" id="2.1.1.386"/>
    </reaction>
</comment>
<comment type="cofactor">
    <cofactor evidence="1">
        <name>Mg(2+)</name>
        <dbReference type="ChEBI" id="CHEBI:18420"/>
    </cofactor>
</comment>
<dbReference type="InterPro" id="IPR024026">
    <property type="entry name" value="3'-RNA_MeTfrase_Hen1_bac"/>
</dbReference>
<dbReference type="GO" id="GO:0090486">
    <property type="term" value="F:small RNA 2'-O-methyltransferase activity"/>
    <property type="evidence" value="ECO:0007669"/>
    <property type="project" value="UniProtKB-EC"/>
</dbReference>
<dbReference type="InterPro" id="IPR038546">
    <property type="entry name" value="Hen1_N_sf"/>
</dbReference>
<feature type="domain" description="Hen1 N-terminal" evidence="13">
    <location>
        <begin position="1"/>
        <end position="241"/>
    </location>
</feature>
<keyword evidence="7" id="KW-0479">Metal-binding</keyword>
<evidence type="ECO:0000313" key="15">
    <source>
        <dbReference type="Proteomes" id="UP000182241"/>
    </source>
</evidence>
<dbReference type="Gene3D" id="3.30.1610.20">
    <property type="entry name" value="Hen1, N-terminal domain"/>
    <property type="match status" value="1"/>
</dbReference>
<dbReference type="STRING" id="57704.SAMN04489793_0728"/>
<evidence type="ECO:0000256" key="6">
    <source>
        <dbReference type="ARBA" id="ARBA00022691"/>
    </source>
</evidence>
<dbReference type="Pfam" id="PF12623">
    <property type="entry name" value="Hen1_L"/>
    <property type="match status" value="1"/>
</dbReference>
<dbReference type="Proteomes" id="UP000182241">
    <property type="component" value="Unassembled WGS sequence"/>
</dbReference>
<dbReference type="PANTHER" id="PTHR21404:SF3">
    <property type="entry name" value="SMALL RNA 2'-O-METHYLTRANSFERASE"/>
    <property type="match status" value="1"/>
</dbReference>
<dbReference type="PANTHER" id="PTHR21404">
    <property type="entry name" value="HEN1"/>
    <property type="match status" value="1"/>
</dbReference>
<dbReference type="Pfam" id="PF13489">
    <property type="entry name" value="Methyltransf_23"/>
    <property type="match status" value="1"/>
</dbReference>
<dbReference type="GO" id="GO:0001510">
    <property type="term" value="P:RNA methylation"/>
    <property type="evidence" value="ECO:0007669"/>
    <property type="project" value="InterPro"/>
</dbReference>
<dbReference type="NCBIfam" id="TIGR04074">
    <property type="entry name" value="bacter_Hen1"/>
    <property type="match status" value="1"/>
</dbReference>
<evidence type="ECO:0000256" key="7">
    <source>
        <dbReference type="ARBA" id="ARBA00022723"/>
    </source>
</evidence>
<keyword evidence="5 14" id="KW-0808">Transferase</keyword>
<dbReference type="GO" id="GO:0031047">
    <property type="term" value="P:regulatory ncRNA-mediated gene silencing"/>
    <property type="evidence" value="ECO:0007669"/>
    <property type="project" value="UniProtKB-KW"/>
</dbReference>
<gene>
    <name evidence="14" type="ORF">SAMN04489793_0728</name>
</gene>
<dbReference type="SUPFAM" id="SSF53335">
    <property type="entry name" value="S-adenosyl-L-methionine-dependent methyltransferases"/>
    <property type="match status" value="1"/>
</dbReference>
<reference evidence="15" key="1">
    <citation type="submission" date="2016-10" db="EMBL/GenBank/DDBJ databases">
        <authorList>
            <person name="Varghese N."/>
            <person name="Submissions S."/>
        </authorList>
    </citation>
    <scope>NUCLEOTIDE SEQUENCE [LARGE SCALE GENOMIC DNA]</scope>
    <source>
        <strain evidence="15">DSM 44234</strain>
    </source>
</reference>
<dbReference type="EMBL" id="FNSA01000003">
    <property type="protein sequence ID" value="SEB75400.1"/>
    <property type="molecule type" value="Genomic_DNA"/>
</dbReference>
<dbReference type="InterPro" id="IPR026610">
    <property type="entry name" value="Hen1"/>
</dbReference>
<dbReference type="AlphaFoldDB" id="A0A1H4LX21"/>
<name>A0A1H4LX21_TSUTY</name>
<dbReference type="GO" id="GO:0046872">
    <property type="term" value="F:metal ion binding"/>
    <property type="evidence" value="ECO:0007669"/>
    <property type="project" value="UniProtKB-KW"/>
</dbReference>
<dbReference type="Gene3D" id="3.40.50.150">
    <property type="entry name" value="Vaccinia Virus protein VP39"/>
    <property type="match status" value="1"/>
</dbReference>
<evidence type="ECO:0000256" key="5">
    <source>
        <dbReference type="ARBA" id="ARBA00022679"/>
    </source>
</evidence>
<keyword evidence="15" id="KW-1185">Reference proteome</keyword>
<dbReference type="CDD" id="cd02440">
    <property type="entry name" value="AdoMet_MTases"/>
    <property type="match status" value="1"/>
</dbReference>
<evidence type="ECO:0000256" key="4">
    <source>
        <dbReference type="ARBA" id="ARBA00022603"/>
    </source>
</evidence>
<sequence>MYLTVSTTHVPATDLGYLLHKHPDRVQEFTQPFGTATVFYPEATETRCTAALLLEVDPIALARRRRSTPDFALAQYVNDRPYAATSLLAAALADVFRSARGGRGGSRQDVADGAIPLEIEIPVLPCRGGPDVARRLFGPLGWTVQTDPLPLDEAIAEWGDSRYLRLHLAGDVRLADALNHLYVLLPVLDESKHYWQGPDEVDKLLRSGAGWLETHPDRELITRRYLGRGPGLAAQALERLAEVEGLPPGVQDDSAASADEPTKPLNLLRHDAVLAAVAASGAASVIDLGCGPGQFVGRLLATRGIDRVAGCDASVRSLHRAAQRLRLDDMTERQRSRIDLFQAALTYEDDRLAGFDAAVLMEVIEHVDPSRLGALEHVVFGAARPGTVVVTTPNSEYNALYLELTGMRHADHRFEWDRAQFAAWAGGVATRHGYAVRHEGIGDSDPERGTPTQMAVFTRKESGR</sequence>
<evidence type="ECO:0000256" key="2">
    <source>
        <dbReference type="ARBA" id="ARBA00009026"/>
    </source>
</evidence>
<evidence type="ECO:0000313" key="14">
    <source>
        <dbReference type="EMBL" id="SEB75400.1"/>
    </source>
</evidence>
<dbReference type="OrthoDB" id="626362at2"/>
<keyword evidence="6" id="KW-0949">S-adenosyl-L-methionine</keyword>
<organism evidence="14 15">
    <name type="scientific">Tsukamurella tyrosinosolvens</name>
    <dbReference type="NCBI Taxonomy" id="57704"/>
    <lineage>
        <taxon>Bacteria</taxon>
        <taxon>Bacillati</taxon>
        <taxon>Actinomycetota</taxon>
        <taxon>Actinomycetes</taxon>
        <taxon>Mycobacteriales</taxon>
        <taxon>Tsukamurellaceae</taxon>
        <taxon>Tsukamurella</taxon>
    </lineage>
</organism>
<accession>A0A1H4LX21</accession>
<dbReference type="InterPro" id="IPR029063">
    <property type="entry name" value="SAM-dependent_MTases_sf"/>
</dbReference>
<comment type="similarity">
    <text evidence="2">Belongs to the methyltransferase superfamily. HEN1 family.</text>
</comment>
<proteinExistence type="inferred from homology"/>
<keyword evidence="8" id="KW-0460">Magnesium</keyword>
<evidence type="ECO:0000256" key="12">
    <source>
        <dbReference type="ARBA" id="ARBA00048418"/>
    </source>
</evidence>
<evidence type="ECO:0000259" key="13">
    <source>
        <dbReference type="Pfam" id="PF12623"/>
    </source>
</evidence>
<protein>
    <recommendedName>
        <fullName evidence="3">Small RNA 2'-O-methyltransferase</fullName>
        <ecNumber evidence="11">2.1.1.386</ecNumber>
    </recommendedName>
</protein>
<evidence type="ECO:0000256" key="1">
    <source>
        <dbReference type="ARBA" id="ARBA00001946"/>
    </source>
</evidence>
<evidence type="ECO:0000256" key="9">
    <source>
        <dbReference type="ARBA" id="ARBA00022884"/>
    </source>
</evidence>
<keyword evidence="10" id="KW-0943">RNA-mediated gene silencing</keyword>
<evidence type="ECO:0000256" key="10">
    <source>
        <dbReference type="ARBA" id="ARBA00023158"/>
    </source>
</evidence>
<dbReference type="RefSeq" id="WP_068740685.1">
    <property type="nucleotide sequence ID" value="NZ_CBDRGN010000005.1"/>
</dbReference>